<evidence type="ECO:0000256" key="10">
    <source>
        <dbReference type="ARBA" id="ARBA00023180"/>
    </source>
</evidence>
<keyword evidence="4" id="KW-1003">Cell membrane</keyword>
<keyword evidence="10" id="KW-0325">Glycoprotein</keyword>
<evidence type="ECO:0000256" key="3">
    <source>
        <dbReference type="ARBA" id="ARBA00022448"/>
    </source>
</evidence>
<evidence type="ECO:0000313" key="15">
    <source>
        <dbReference type="EMBL" id="KAK0169135.1"/>
    </source>
</evidence>
<evidence type="ECO:0000256" key="6">
    <source>
        <dbReference type="ARBA" id="ARBA00022989"/>
    </source>
</evidence>
<keyword evidence="6 13" id="KW-1133">Transmembrane helix</keyword>
<feature type="transmembrane region" description="Helical" evidence="13">
    <location>
        <begin position="315"/>
        <end position="334"/>
    </location>
</feature>
<evidence type="ECO:0000313" key="16">
    <source>
        <dbReference type="Proteomes" id="UP001168972"/>
    </source>
</evidence>
<evidence type="ECO:0000259" key="14">
    <source>
        <dbReference type="SMART" id="SM00079"/>
    </source>
</evidence>
<dbReference type="GO" id="GO:0005886">
    <property type="term" value="C:plasma membrane"/>
    <property type="evidence" value="ECO:0007669"/>
    <property type="project" value="UniProtKB-SubCell"/>
</dbReference>
<comment type="caution">
    <text evidence="15">The sequence shown here is derived from an EMBL/GenBank/DDBJ whole genome shotgun (WGS) entry which is preliminary data.</text>
</comment>
<feature type="domain" description="Ionotropic glutamate receptor C-terminal" evidence="14">
    <location>
        <begin position="296"/>
        <end position="509"/>
    </location>
</feature>
<dbReference type="Pfam" id="PF00060">
    <property type="entry name" value="Lig_chan"/>
    <property type="match status" value="1"/>
</dbReference>
<dbReference type="InterPro" id="IPR001320">
    <property type="entry name" value="Iontro_rcpt_C"/>
</dbReference>
<dbReference type="GO" id="GO:0015276">
    <property type="term" value="F:ligand-gated monoatomic ion channel activity"/>
    <property type="evidence" value="ECO:0007669"/>
    <property type="project" value="InterPro"/>
</dbReference>
<evidence type="ECO:0000256" key="5">
    <source>
        <dbReference type="ARBA" id="ARBA00022692"/>
    </source>
</evidence>
<dbReference type="GO" id="GO:0050906">
    <property type="term" value="P:detection of stimulus involved in sensory perception"/>
    <property type="evidence" value="ECO:0007669"/>
    <property type="project" value="UniProtKB-ARBA"/>
</dbReference>
<accession>A0AA39KPJ1</accession>
<dbReference type="SMART" id="SM00079">
    <property type="entry name" value="PBPe"/>
    <property type="match status" value="1"/>
</dbReference>
<dbReference type="PANTHER" id="PTHR42643">
    <property type="entry name" value="IONOTROPIC RECEPTOR 20A-RELATED"/>
    <property type="match status" value="1"/>
</dbReference>
<name>A0AA39KPJ1_MICHY</name>
<dbReference type="InterPro" id="IPR019594">
    <property type="entry name" value="Glu/Gly-bd"/>
</dbReference>
<evidence type="ECO:0000256" key="12">
    <source>
        <dbReference type="ARBA" id="ARBA00023303"/>
    </source>
</evidence>
<evidence type="ECO:0000256" key="9">
    <source>
        <dbReference type="ARBA" id="ARBA00023170"/>
    </source>
</evidence>
<feature type="transmembrane region" description="Helical" evidence="13">
    <location>
        <begin position="346"/>
        <end position="369"/>
    </location>
</feature>
<dbReference type="AlphaFoldDB" id="A0AA39KPJ1"/>
<proteinExistence type="inferred from homology"/>
<keyword evidence="12" id="KW-0407">Ion channel</keyword>
<evidence type="ECO:0000256" key="8">
    <source>
        <dbReference type="ARBA" id="ARBA00023136"/>
    </source>
</evidence>
<evidence type="ECO:0000256" key="1">
    <source>
        <dbReference type="ARBA" id="ARBA00004651"/>
    </source>
</evidence>
<keyword evidence="9" id="KW-0675">Receptor</keyword>
<dbReference type="SUPFAM" id="SSF53850">
    <property type="entry name" value="Periplasmic binding protein-like II"/>
    <property type="match status" value="1"/>
</dbReference>
<evidence type="ECO:0000256" key="13">
    <source>
        <dbReference type="SAM" id="Phobius"/>
    </source>
</evidence>
<reference evidence="15" key="1">
    <citation type="journal article" date="2023" name="bioRxiv">
        <title>Scaffold-level genome assemblies of two parasitoid biocontrol wasps reveal the parthenogenesis mechanism and an associated novel virus.</title>
        <authorList>
            <person name="Inwood S."/>
            <person name="Skelly J."/>
            <person name="Guhlin J."/>
            <person name="Harrop T."/>
            <person name="Goldson S."/>
            <person name="Dearden P."/>
        </authorList>
    </citation>
    <scope>NUCLEOTIDE SEQUENCE</scope>
    <source>
        <strain evidence="15">Lincoln</strain>
        <tissue evidence="15">Whole body</tissue>
    </source>
</reference>
<dbReference type="InterPro" id="IPR052192">
    <property type="entry name" value="Insect_Ionotropic_Sensory_Rcpt"/>
</dbReference>
<evidence type="ECO:0000256" key="11">
    <source>
        <dbReference type="ARBA" id="ARBA00023286"/>
    </source>
</evidence>
<dbReference type="Proteomes" id="UP001168972">
    <property type="component" value="Unassembled WGS sequence"/>
</dbReference>
<dbReference type="PANTHER" id="PTHR42643:SF33">
    <property type="entry name" value="GLUTAMATE RECEPTOR 2-LIKE PROTEIN"/>
    <property type="match status" value="1"/>
</dbReference>
<keyword evidence="7" id="KW-0406">Ion transport</keyword>
<feature type="transmembrane region" description="Helical" evidence="13">
    <location>
        <begin position="526"/>
        <end position="551"/>
    </location>
</feature>
<evidence type="ECO:0000256" key="7">
    <source>
        <dbReference type="ARBA" id="ARBA00023065"/>
    </source>
</evidence>
<organism evidence="15 16">
    <name type="scientific">Microctonus hyperodae</name>
    <name type="common">Parasitoid wasp</name>
    <dbReference type="NCBI Taxonomy" id="165561"/>
    <lineage>
        <taxon>Eukaryota</taxon>
        <taxon>Metazoa</taxon>
        <taxon>Ecdysozoa</taxon>
        <taxon>Arthropoda</taxon>
        <taxon>Hexapoda</taxon>
        <taxon>Insecta</taxon>
        <taxon>Pterygota</taxon>
        <taxon>Neoptera</taxon>
        <taxon>Endopterygota</taxon>
        <taxon>Hymenoptera</taxon>
        <taxon>Apocrita</taxon>
        <taxon>Ichneumonoidea</taxon>
        <taxon>Braconidae</taxon>
        <taxon>Euphorinae</taxon>
        <taxon>Microctonus</taxon>
    </lineage>
</organism>
<feature type="transmembrane region" description="Helical" evidence="13">
    <location>
        <begin position="269"/>
        <end position="295"/>
    </location>
</feature>
<evidence type="ECO:0000256" key="4">
    <source>
        <dbReference type="ARBA" id="ARBA00022475"/>
    </source>
</evidence>
<keyword evidence="11" id="KW-1071">Ligand-gated ion channel</keyword>
<keyword evidence="5 13" id="KW-0812">Transmembrane</keyword>
<keyword evidence="3" id="KW-0813">Transport</keyword>
<dbReference type="Pfam" id="PF10613">
    <property type="entry name" value="Lig_chan-Glu_bd"/>
    <property type="match status" value="1"/>
</dbReference>
<comment type="similarity">
    <text evidence="2">Belongs to the glutamate-gated ion channel (TC 1.A.10.1) family.</text>
</comment>
<keyword evidence="8 13" id="KW-0472">Membrane</keyword>
<sequence>MLQEYFSKKYIRTTIMEISTFIARVIADYYHIKRPLLVFLDDSDDVKYQFGNLVAPLVDLAYPNWLIFFREETEIENFFNDIYIPFDCTFMISKTNNQNNETINAEIIWEAYQIDRGKELRSRIFAEWNSETGIQLPKYSLYQRRNNLYGHQLRVTSIEDPPSSILIRNEVNEIIGLKGFFGGVIDLLKEGMNCTIKYQLANEWGYLTANGTWTGGISSLIDKNSDIFAGELVMTTDRLNAITFTTPLYSTKCRTYIKRPSTSALKWDAYAIPFAGGIWSAIGIIIFVTGGVMSGMKSFTSIFQRSNNMIGDEPVSFLNTIFTVFGALCSQGIASSLHDPIRIVHISIHVTGVVLMAAYSAALISSLAVKTFVMPFTTMEGLVKDGTYRFGVVGASADYTFFRNTSDEVMSVLFEKVLVKEKNLPMNYFEGLTRVCNEDKYAFMTLDNVVSQLQSSINCVVMPLNVISQTSISMALQLHSPYRGLIDNNILLLRDSGILQRLLNARWALTGDNAESTWSTVEITDIVPLIIVLIGGICMSFILLASERLFYIKSKKFKRKKLIKRLITNGKFLMRDKILY</sequence>
<reference evidence="15" key="2">
    <citation type="submission" date="2023-03" db="EMBL/GenBank/DDBJ databases">
        <authorList>
            <person name="Inwood S.N."/>
            <person name="Skelly J.G."/>
            <person name="Guhlin J."/>
            <person name="Harrop T.W.R."/>
            <person name="Goldson S.G."/>
            <person name="Dearden P.K."/>
        </authorList>
    </citation>
    <scope>NUCLEOTIDE SEQUENCE</scope>
    <source>
        <strain evidence="15">Lincoln</strain>
        <tissue evidence="15">Whole body</tissue>
    </source>
</reference>
<dbReference type="EMBL" id="JAQQBR010001831">
    <property type="protein sequence ID" value="KAK0169135.1"/>
    <property type="molecule type" value="Genomic_DNA"/>
</dbReference>
<evidence type="ECO:0000256" key="2">
    <source>
        <dbReference type="ARBA" id="ARBA00008685"/>
    </source>
</evidence>
<protein>
    <recommendedName>
        <fullName evidence="14">Ionotropic glutamate receptor C-terminal domain-containing protein</fullName>
    </recommendedName>
</protein>
<gene>
    <name evidence="15" type="ORF">PV327_002881</name>
</gene>
<comment type="subcellular location">
    <subcellularLocation>
        <location evidence="1">Cell membrane</location>
        <topology evidence="1">Multi-pass membrane protein</topology>
    </subcellularLocation>
</comment>
<dbReference type="Gene3D" id="3.40.190.10">
    <property type="entry name" value="Periplasmic binding protein-like II"/>
    <property type="match status" value="2"/>
</dbReference>
<keyword evidence="16" id="KW-1185">Reference proteome</keyword>